<dbReference type="AlphaFoldDB" id="A0A9W8HY68"/>
<proteinExistence type="inferred from homology"/>
<dbReference type="InterPro" id="IPR014812">
    <property type="entry name" value="Vps51"/>
</dbReference>
<sequence>MAQKNERKQAREKLRAFYKISPSSSDNRRSTLPSTPSGLKQQTDATKERTAKRRTTNDIDGSGFDAKKYLKKLLESQGVAGLLQADNQLVREVRQIDGAMKTMVYENYSRFIRATQAIQQMKRDADHMDAEMAKLTQRVGAIAAKGTAVNDAFAQRREHIQRLSREHRALGGLQFLFALPTQLNRLIGAARFVEAAQLWSRSRPLLAHYRRLGLFEAVAEDGREIMASVEATVWERWNDPATGVAEGAECASLLVLLRPERAKELWREYLNIQSAKNRRLRQQALDLACQLPPVSSTEQFESRVEPDPSGAPLPAAAAAAARSAAAQTATGPHGVAEDGAQASSRIAQFNKAYLPAWSSLVIGFASQFLSPAGSGLLERTDSVETAAEAAEAETPAGRTRSLLEATTEGTVVGLLSPLADAAAAQRQAAGGDAVVGWQAMSATELAAAQQAFGEHVAEWAAEYEFIADNLLQQPDDPAAAGVVPFLQQLDALAAATAQHPILVRIGGLRDCVLRVAARWQRRLVDAALQGVVRDMLERLEYYFDPAADLIDVTCGAQSSAPPPPPPAPRGSGAAARHQRNLSVRSSASLASGDTPVPRAPSLTWSAGAPRDVAASPQSPLAAQTSARGRAHARAVSSAFEALGNAPPAAVGASGSRTLRSASGWSVRRSRTLSGVFGDSMTDVPCEEDADSTMRRGIPRRYRPWLVWSVSRSAPLHVLLAETEAWLIQQVLERVNPLLERVVQHHLDVEASQLLDEGRTATDPPSEQLMLPPPQTAAALRHSFVRALDEALDAWMSRSIPDAFLHAAMARPPPHGTRTSVEHRLAESPMAQLGVAAIADPVVSLLLARFAVDFGLTLAQSIYQLCEHSISILPDDGATPSRPPVHSSEDSATNLLTPTKDAAAAADQRLSSITAASAHRTDSLASGSRRATFAAHGRQNPVSLLTLRHADHAAGWHSAAERLVRNFVMTVGREISAEYLTVHPYANSHEKVSENGDDSHLPVSVSGVWLSICRWMRQVEDDTNALFHDPVFSATISALNKSRFSDGVHDDTVAAAATPTDSRHMSAPAGVGTVRKQQSSSALHQPAGGNAASALHAHILSNIDRLFAERVDVFPQSVSPLNSGRILFHLAMQIVKTAVESLRLRAPVLCTRRQYFQLLVDIAFVRSWMLRYAGVHPDFIAADGRHLPSSSSASASPTTVNERDARAVQNLIDDWVASAKACAIENDQLPDRSLVDKLVLNAWLHAYFNRDVCA</sequence>
<dbReference type="GO" id="GO:0000938">
    <property type="term" value="C:GARP complex"/>
    <property type="evidence" value="ECO:0007669"/>
    <property type="project" value="TreeGrafter"/>
</dbReference>
<dbReference type="Pfam" id="PF08700">
    <property type="entry name" value="VPS51_Exo84_N"/>
    <property type="match status" value="1"/>
</dbReference>
<organism evidence="3 4">
    <name type="scientific">Coemansia guatemalensis</name>
    <dbReference type="NCBI Taxonomy" id="2761395"/>
    <lineage>
        <taxon>Eukaryota</taxon>
        <taxon>Fungi</taxon>
        <taxon>Fungi incertae sedis</taxon>
        <taxon>Zoopagomycota</taxon>
        <taxon>Kickxellomycotina</taxon>
        <taxon>Kickxellomycetes</taxon>
        <taxon>Kickxellales</taxon>
        <taxon>Kickxellaceae</taxon>
        <taxon>Coemansia</taxon>
    </lineage>
</organism>
<accession>A0A9W8HY68</accession>
<dbReference type="PANTHER" id="PTHR15954:SF4">
    <property type="entry name" value="VACUOLAR PROTEIN SORTING-ASSOCIATED PROTEIN 51 HOMOLOG"/>
    <property type="match status" value="1"/>
</dbReference>
<evidence type="ECO:0008006" key="5">
    <source>
        <dbReference type="Google" id="ProtNLM"/>
    </source>
</evidence>
<feature type="compositionally biased region" description="Basic and acidic residues" evidence="2">
    <location>
        <begin position="1"/>
        <end position="15"/>
    </location>
</feature>
<dbReference type="GO" id="GO:0016020">
    <property type="term" value="C:membrane"/>
    <property type="evidence" value="ECO:0007669"/>
    <property type="project" value="TreeGrafter"/>
</dbReference>
<feature type="region of interest" description="Disordered" evidence="2">
    <location>
        <begin position="1"/>
        <end position="61"/>
    </location>
</feature>
<keyword evidence="4" id="KW-1185">Reference proteome</keyword>
<gene>
    <name evidence="3" type="ORF">H4R20_002206</name>
</gene>
<evidence type="ECO:0000256" key="2">
    <source>
        <dbReference type="SAM" id="MobiDB-lite"/>
    </source>
</evidence>
<evidence type="ECO:0000313" key="4">
    <source>
        <dbReference type="Proteomes" id="UP001140094"/>
    </source>
</evidence>
<reference evidence="3" key="1">
    <citation type="submission" date="2022-07" db="EMBL/GenBank/DDBJ databases">
        <title>Phylogenomic reconstructions and comparative analyses of Kickxellomycotina fungi.</title>
        <authorList>
            <person name="Reynolds N.K."/>
            <person name="Stajich J.E."/>
            <person name="Barry K."/>
            <person name="Grigoriev I.V."/>
            <person name="Crous P."/>
            <person name="Smith M.E."/>
        </authorList>
    </citation>
    <scope>NUCLEOTIDE SEQUENCE</scope>
    <source>
        <strain evidence="3">NRRL 1565</strain>
    </source>
</reference>
<dbReference type="EMBL" id="JANBUO010000319">
    <property type="protein sequence ID" value="KAJ2805156.1"/>
    <property type="molecule type" value="Genomic_DNA"/>
</dbReference>
<evidence type="ECO:0000256" key="1">
    <source>
        <dbReference type="ARBA" id="ARBA00006080"/>
    </source>
</evidence>
<dbReference type="GO" id="GO:0048193">
    <property type="term" value="P:Golgi vesicle transport"/>
    <property type="evidence" value="ECO:0007669"/>
    <property type="project" value="TreeGrafter"/>
</dbReference>
<comment type="similarity">
    <text evidence="1">Belongs to the VPS51 family.</text>
</comment>
<dbReference type="GO" id="GO:0032456">
    <property type="term" value="P:endocytic recycling"/>
    <property type="evidence" value="ECO:0007669"/>
    <property type="project" value="TreeGrafter"/>
</dbReference>
<dbReference type="OrthoDB" id="203678at2759"/>
<dbReference type="GO" id="GO:0007030">
    <property type="term" value="P:Golgi organization"/>
    <property type="evidence" value="ECO:0007669"/>
    <property type="project" value="TreeGrafter"/>
</dbReference>
<dbReference type="GO" id="GO:0042147">
    <property type="term" value="P:retrograde transport, endosome to Golgi"/>
    <property type="evidence" value="ECO:0007669"/>
    <property type="project" value="TreeGrafter"/>
</dbReference>
<comment type="caution">
    <text evidence="3">The sequence shown here is derived from an EMBL/GenBank/DDBJ whole genome shotgun (WGS) entry which is preliminary data.</text>
</comment>
<dbReference type="GO" id="GO:0005829">
    <property type="term" value="C:cytosol"/>
    <property type="evidence" value="ECO:0007669"/>
    <property type="project" value="GOC"/>
</dbReference>
<feature type="compositionally biased region" description="Polar residues" evidence="2">
    <location>
        <begin position="21"/>
        <end position="42"/>
    </location>
</feature>
<evidence type="ECO:0000313" key="3">
    <source>
        <dbReference type="EMBL" id="KAJ2805156.1"/>
    </source>
</evidence>
<dbReference type="Proteomes" id="UP001140094">
    <property type="component" value="Unassembled WGS sequence"/>
</dbReference>
<feature type="compositionally biased region" description="Polar residues" evidence="2">
    <location>
        <begin position="580"/>
        <end position="591"/>
    </location>
</feature>
<dbReference type="GO" id="GO:1990745">
    <property type="term" value="C:EARP complex"/>
    <property type="evidence" value="ECO:0007669"/>
    <property type="project" value="TreeGrafter"/>
</dbReference>
<dbReference type="PANTHER" id="PTHR15954">
    <property type="entry name" value="VACUOLAR PROTEIN SORTING-ASSOCIATED PROTEIN 51 HOMOLOG"/>
    <property type="match status" value="1"/>
</dbReference>
<feature type="compositionally biased region" description="Polar residues" evidence="2">
    <location>
        <begin position="615"/>
        <end position="626"/>
    </location>
</feature>
<feature type="region of interest" description="Disordered" evidence="2">
    <location>
        <begin position="554"/>
        <end position="629"/>
    </location>
</feature>
<protein>
    <recommendedName>
        <fullName evidence="5">Vacuolar protein sorting-associated protein 51 homolog</fullName>
    </recommendedName>
</protein>
<name>A0A9W8HY68_9FUNG</name>